<dbReference type="EMBL" id="JANIPJ010000004">
    <property type="protein sequence ID" value="MCR2803781.1"/>
    <property type="molecule type" value="Genomic_DNA"/>
</dbReference>
<feature type="chain" id="PRO_5040752059" description="DUF4309 domain-containing protein" evidence="2">
    <location>
        <begin position="28"/>
        <end position="221"/>
    </location>
</feature>
<feature type="compositionally biased region" description="Polar residues" evidence="1">
    <location>
        <begin position="42"/>
        <end position="53"/>
    </location>
</feature>
<accession>A0A9X2S873</accession>
<sequence length="221" mass="23973">MNAQANPRRFLGTAVALFFAASLTACQSPNPQPVPSDGRAITQGQPDLGQNTTPDEEPPLTRPADNETSTETSSMQTNNSNPADSGTLVPSGQWNVDAPMLKGISLKDSRTDIIKQYGSPYDSYSLNDPSGEIEVLEYDGYSVGIDPLHTVHFVEVYDPEVSTELGGLRVGRAPDIAELELGEPKEESDFLLLYEARGASLRIELDPQRNEIVAVKLIAER</sequence>
<evidence type="ECO:0000256" key="2">
    <source>
        <dbReference type="SAM" id="SignalP"/>
    </source>
</evidence>
<proteinExistence type="predicted"/>
<dbReference type="RefSeq" id="WP_257444351.1">
    <property type="nucleotide sequence ID" value="NZ_JANIPJ010000004.1"/>
</dbReference>
<evidence type="ECO:0000313" key="3">
    <source>
        <dbReference type="EMBL" id="MCR2803781.1"/>
    </source>
</evidence>
<keyword evidence="4" id="KW-1185">Reference proteome</keyword>
<feature type="compositionally biased region" description="Polar residues" evidence="1">
    <location>
        <begin position="66"/>
        <end position="94"/>
    </location>
</feature>
<organism evidence="3 4">
    <name type="scientific">Paenibacillus soyae</name>
    <dbReference type="NCBI Taxonomy" id="2969249"/>
    <lineage>
        <taxon>Bacteria</taxon>
        <taxon>Bacillati</taxon>
        <taxon>Bacillota</taxon>
        <taxon>Bacilli</taxon>
        <taxon>Bacillales</taxon>
        <taxon>Paenibacillaceae</taxon>
        <taxon>Paenibacillus</taxon>
    </lineage>
</organism>
<comment type="caution">
    <text evidence="3">The sequence shown here is derived from an EMBL/GenBank/DDBJ whole genome shotgun (WGS) entry which is preliminary data.</text>
</comment>
<evidence type="ECO:0000313" key="4">
    <source>
        <dbReference type="Proteomes" id="UP001141950"/>
    </source>
</evidence>
<gene>
    <name evidence="3" type="ORF">NQZ67_07795</name>
</gene>
<name>A0A9X2S873_9BACL</name>
<dbReference type="AlphaFoldDB" id="A0A9X2S873"/>
<reference evidence="3" key="1">
    <citation type="submission" date="2022-08" db="EMBL/GenBank/DDBJ databases">
        <title>The genomic sequence of strain Paenibacillus sp. SCIV0701.</title>
        <authorList>
            <person name="Zhao H."/>
        </authorList>
    </citation>
    <scope>NUCLEOTIDE SEQUENCE</scope>
    <source>
        <strain evidence="3">SCIV0701</strain>
    </source>
</reference>
<dbReference type="Proteomes" id="UP001141950">
    <property type="component" value="Unassembled WGS sequence"/>
</dbReference>
<evidence type="ECO:0000256" key="1">
    <source>
        <dbReference type="SAM" id="MobiDB-lite"/>
    </source>
</evidence>
<keyword evidence="2" id="KW-0732">Signal</keyword>
<feature type="region of interest" description="Disordered" evidence="1">
    <location>
        <begin position="26"/>
        <end position="94"/>
    </location>
</feature>
<evidence type="ECO:0008006" key="5">
    <source>
        <dbReference type="Google" id="ProtNLM"/>
    </source>
</evidence>
<feature type="signal peptide" evidence="2">
    <location>
        <begin position="1"/>
        <end position="27"/>
    </location>
</feature>
<protein>
    <recommendedName>
        <fullName evidence="5">DUF4309 domain-containing protein</fullName>
    </recommendedName>
</protein>